<dbReference type="AlphaFoldDB" id="G3I401"/>
<dbReference type="GO" id="GO:0047730">
    <property type="term" value="F:carnosine synthase activity"/>
    <property type="evidence" value="ECO:0007669"/>
    <property type="project" value="InterPro"/>
</dbReference>
<dbReference type="InParanoid" id="G3I401"/>
<dbReference type="GO" id="GO:0035499">
    <property type="term" value="P:carnosine biosynthetic process"/>
    <property type="evidence" value="ECO:0007669"/>
    <property type="project" value="InterPro"/>
</dbReference>
<evidence type="ECO:0000313" key="2">
    <source>
        <dbReference type="EMBL" id="EGW12384.1"/>
    </source>
</evidence>
<dbReference type="eggNOG" id="ENOG502QRI6">
    <property type="taxonomic scope" value="Eukaryota"/>
</dbReference>
<proteinExistence type="predicted"/>
<name>G3I401_CRIGR</name>
<keyword evidence="1" id="KW-0732">Signal</keyword>
<dbReference type="GO" id="GO:0102102">
    <property type="term" value="F:homocarnosine synthase activity"/>
    <property type="evidence" value="ECO:0007669"/>
    <property type="project" value="TreeGrafter"/>
</dbReference>
<dbReference type="EMBL" id="JH001218">
    <property type="protein sequence ID" value="EGW12384.1"/>
    <property type="molecule type" value="Genomic_DNA"/>
</dbReference>
<dbReference type="Proteomes" id="UP000001075">
    <property type="component" value="Unassembled WGS sequence"/>
</dbReference>
<evidence type="ECO:0000313" key="3">
    <source>
        <dbReference type="Proteomes" id="UP000001075"/>
    </source>
</evidence>
<dbReference type="PANTHER" id="PTHR48066:SF1">
    <property type="entry name" value="CARNOSINE SYNTHASE 1"/>
    <property type="match status" value="1"/>
</dbReference>
<reference evidence="3" key="1">
    <citation type="journal article" date="2011" name="Nat. Biotechnol.">
        <title>The genomic sequence of the Chinese hamster ovary (CHO)-K1 cell line.</title>
        <authorList>
            <person name="Xu X."/>
            <person name="Nagarajan H."/>
            <person name="Lewis N.E."/>
            <person name="Pan S."/>
            <person name="Cai Z."/>
            <person name="Liu X."/>
            <person name="Chen W."/>
            <person name="Xie M."/>
            <person name="Wang W."/>
            <person name="Hammond S."/>
            <person name="Andersen M.R."/>
            <person name="Neff N."/>
            <person name="Passarelli B."/>
            <person name="Koh W."/>
            <person name="Fan H.C."/>
            <person name="Wang J."/>
            <person name="Gui Y."/>
            <person name="Lee K.H."/>
            <person name="Betenbaugh M.J."/>
            <person name="Quake S.R."/>
            <person name="Famili I."/>
            <person name="Palsson B.O."/>
            <person name="Wang J."/>
        </authorList>
    </citation>
    <scope>NUCLEOTIDE SEQUENCE [LARGE SCALE GENOMIC DNA]</scope>
    <source>
        <strain evidence="3">CHO K1 cell line</strain>
    </source>
</reference>
<organism evidence="2 3">
    <name type="scientific">Cricetulus griseus</name>
    <name type="common">Chinese hamster</name>
    <name type="synonym">Cricetulus barabensis griseus</name>
    <dbReference type="NCBI Taxonomy" id="10029"/>
    <lineage>
        <taxon>Eukaryota</taxon>
        <taxon>Metazoa</taxon>
        <taxon>Chordata</taxon>
        <taxon>Craniata</taxon>
        <taxon>Vertebrata</taxon>
        <taxon>Euteleostomi</taxon>
        <taxon>Mammalia</taxon>
        <taxon>Eutheria</taxon>
        <taxon>Euarchontoglires</taxon>
        <taxon>Glires</taxon>
        <taxon>Rodentia</taxon>
        <taxon>Myomorpha</taxon>
        <taxon>Muroidea</taxon>
        <taxon>Cricetidae</taxon>
        <taxon>Cricetinae</taxon>
        <taxon>Cricetulus</taxon>
    </lineage>
</organism>
<gene>
    <name evidence="2" type="ORF">I79_018172</name>
</gene>
<dbReference type="PaxDb" id="10029-XP_007613889.1"/>
<feature type="signal peptide" evidence="1">
    <location>
        <begin position="1"/>
        <end position="16"/>
    </location>
</feature>
<dbReference type="PANTHER" id="PTHR48066">
    <property type="entry name" value="CARNOSINE SYNTHASE 1"/>
    <property type="match status" value="1"/>
</dbReference>
<dbReference type="InterPro" id="IPR031046">
    <property type="entry name" value="CARNS1"/>
</dbReference>
<dbReference type="GO" id="GO:0016887">
    <property type="term" value="F:ATP hydrolysis activity"/>
    <property type="evidence" value="ECO:0007669"/>
    <property type="project" value="InterPro"/>
</dbReference>
<feature type="chain" id="PRO_5003444760" evidence="1">
    <location>
        <begin position="17"/>
        <end position="169"/>
    </location>
</feature>
<accession>G3I401</accession>
<protein>
    <submittedName>
        <fullName evidence="2">ATP-grasp domain-containing protein 1</fullName>
    </submittedName>
</protein>
<sequence length="169" mass="17988">MLLCLSPAWLMKVAASGQEGEASLLVSKAVSFYPGGLTFLDDFVPPRHATYFLAGLGPESVHGREAAELARNLTCPTGASAELARLLEDRLLMRWWLSQQSGVAVPATLAFTYRPPGLLRGGDASPGLRLVELSGKEGQETLVKEEVEAFVHSEALGDASQVTTGPSLH</sequence>
<dbReference type="STRING" id="10029.G3I401"/>
<evidence type="ECO:0000256" key="1">
    <source>
        <dbReference type="SAM" id="SignalP"/>
    </source>
</evidence>